<dbReference type="Proteomes" id="UP000824890">
    <property type="component" value="Unassembled WGS sequence"/>
</dbReference>
<sequence length="120" mass="13683">TSRVAYGKREWTVQLAIWRVGQRHPSSPYGEWDGDVPARHTSSWMRSISSFSYLQSGNDGYPSSRFIARLPKLTIWRAGRGHPSSPYGEWDGDVPARHTSSGMRSRSSYGYLWVICMVEE</sequence>
<reference evidence="1 2" key="1">
    <citation type="submission" date="2021-05" db="EMBL/GenBank/DDBJ databases">
        <title>Genome Assembly of Synthetic Allotetraploid Brassica napus Reveals Homoeologous Exchanges between Subgenomes.</title>
        <authorList>
            <person name="Davis J.T."/>
        </authorList>
    </citation>
    <scope>NUCLEOTIDE SEQUENCE [LARGE SCALE GENOMIC DNA]</scope>
    <source>
        <strain evidence="2">cv. Da-Ae</strain>
        <tissue evidence="1">Seedling</tissue>
    </source>
</reference>
<proteinExistence type="predicted"/>
<dbReference type="EMBL" id="JAGKQM010000006">
    <property type="protein sequence ID" value="KAH0922475.1"/>
    <property type="molecule type" value="Genomic_DNA"/>
</dbReference>
<evidence type="ECO:0000313" key="2">
    <source>
        <dbReference type="Proteomes" id="UP000824890"/>
    </source>
</evidence>
<gene>
    <name evidence="1" type="ORF">HID58_022493</name>
</gene>
<evidence type="ECO:0000313" key="1">
    <source>
        <dbReference type="EMBL" id="KAH0922475.1"/>
    </source>
</evidence>
<organism evidence="1 2">
    <name type="scientific">Brassica napus</name>
    <name type="common">Rape</name>
    <dbReference type="NCBI Taxonomy" id="3708"/>
    <lineage>
        <taxon>Eukaryota</taxon>
        <taxon>Viridiplantae</taxon>
        <taxon>Streptophyta</taxon>
        <taxon>Embryophyta</taxon>
        <taxon>Tracheophyta</taxon>
        <taxon>Spermatophyta</taxon>
        <taxon>Magnoliopsida</taxon>
        <taxon>eudicotyledons</taxon>
        <taxon>Gunneridae</taxon>
        <taxon>Pentapetalae</taxon>
        <taxon>rosids</taxon>
        <taxon>malvids</taxon>
        <taxon>Brassicales</taxon>
        <taxon>Brassicaceae</taxon>
        <taxon>Brassiceae</taxon>
        <taxon>Brassica</taxon>
    </lineage>
</organism>
<protein>
    <submittedName>
        <fullName evidence="1">Uncharacterized protein</fullName>
    </submittedName>
</protein>
<feature type="non-terminal residue" evidence="1">
    <location>
        <position position="1"/>
    </location>
</feature>
<accession>A0ABQ8CZG6</accession>
<comment type="caution">
    <text evidence="1">The sequence shown here is derived from an EMBL/GenBank/DDBJ whole genome shotgun (WGS) entry which is preliminary data.</text>
</comment>
<keyword evidence="2" id="KW-1185">Reference proteome</keyword>
<name>A0ABQ8CZG6_BRANA</name>